<reference evidence="1 2" key="1">
    <citation type="submission" date="2024-09" db="EMBL/GenBank/DDBJ databases">
        <authorList>
            <person name="Sun Q."/>
            <person name="Mori K."/>
        </authorList>
    </citation>
    <scope>NUCLEOTIDE SEQUENCE [LARGE SCALE GENOMIC DNA]</scope>
    <source>
        <strain evidence="1 2">JCM 4557</strain>
    </source>
</reference>
<gene>
    <name evidence="1" type="ORF">ACFH04_41970</name>
</gene>
<organism evidence="1 2">
    <name type="scientific">Streptomyces noboritoensis</name>
    <dbReference type="NCBI Taxonomy" id="67337"/>
    <lineage>
        <taxon>Bacteria</taxon>
        <taxon>Bacillati</taxon>
        <taxon>Actinomycetota</taxon>
        <taxon>Actinomycetes</taxon>
        <taxon>Kitasatosporales</taxon>
        <taxon>Streptomycetaceae</taxon>
        <taxon>Streptomyces</taxon>
    </lineage>
</organism>
<comment type="caution">
    <text evidence="1">The sequence shown here is derived from an EMBL/GenBank/DDBJ whole genome shotgun (WGS) entry which is preliminary data.</text>
</comment>
<accession>A0ABV6TWS3</accession>
<evidence type="ECO:0000313" key="2">
    <source>
        <dbReference type="Proteomes" id="UP001589887"/>
    </source>
</evidence>
<sequence length="47" mass="4791">MVALQAYCWTAVPSAVPADAASTHLPLCWADTVTHPVGRGAASALGR</sequence>
<dbReference type="RefSeq" id="WP_394324481.1">
    <property type="nucleotide sequence ID" value="NZ_JBHMQV010000010.1"/>
</dbReference>
<evidence type="ECO:0000313" key="1">
    <source>
        <dbReference type="EMBL" id="MFC0850243.1"/>
    </source>
</evidence>
<protein>
    <submittedName>
        <fullName evidence="1">Uncharacterized protein</fullName>
    </submittedName>
</protein>
<proteinExistence type="predicted"/>
<dbReference type="EMBL" id="JBHMQV010000010">
    <property type="protein sequence ID" value="MFC0850243.1"/>
    <property type="molecule type" value="Genomic_DNA"/>
</dbReference>
<name>A0ABV6TWS3_9ACTN</name>
<keyword evidence="2" id="KW-1185">Reference proteome</keyword>
<dbReference type="Proteomes" id="UP001589887">
    <property type="component" value="Unassembled WGS sequence"/>
</dbReference>